<evidence type="ECO:0000313" key="5">
    <source>
        <dbReference type="Proteomes" id="UP000032458"/>
    </source>
</evidence>
<comment type="caution">
    <text evidence="4">The sequence shown here is derived from an EMBL/GenBank/DDBJ whole genome shotgun (WGS) entry which is preliminary data.</text>
</comment>
<feature type="signal peptide" evidence="3">
    <location>
        <begin position="1"/>
        <end position="32"/>
    </location>
</feature>
<organism evidence="4 5">
    <name type="scientific">Streptomyces natalensis ATCC 27448</name>
    <dbReference type="NCBI Taxonomy" id="1240678"/>
    <lineage>
        <taxon>Bacteria</taxon>
        <taxon>Bacillati</taxon>
        <taxon>Actinomycetota</taxon>
        <taxon>Actinomycetes</taxon>
        <taxon>Kitasatosporales</taxon>
        <taxon>Streptomycetaceae</taxon>
        <taxon>Streptomyces</taxon>
    </lineage>
</organism>
<accession>A0A0D7CNZ3</accession>
<name>A0A0D7CNZ3_9ACTN</name>
<feature type="chain" id="PRO_5039157055" evidence="3">
    <location>
        <begin position="33"/>
        <end position="191"/>
    </location>
</feature>
<keyword evidence="3" id="KW-0732">Signal</keyword>
<protein>
    <submittedName>
        <fullName evidence="4">Uncharacterized protein</fullName>
    </submittedName>
</protein>
<dbReference type="PATRIC" id="fig|1240678.4.peg.2262"/>
<keyword evidence="2" id="KW-0472">Membrane</keyword>
<feature type="transmembrane region" description="Helical" evidence="2">
    <location>
        <begin position="164"/>
        <end position="182"/>
    </location>
</feature>
<dbReference type="Proteomes" id="UP000032458">
    <property type="component" value="Unassembled WGS sequence"/>
</dbReference>
<keyword evidence="5" id="KW-1185">Reference proteome</keyword>
<keyword evidence="2" id="KW-0812">Transmembrane</keyword>
<sequence>MRTPRSWRLPRLVTGAALSAAAFGLAAPAVSAGDFGEVEATPQPARAGARVSLATRDCGRSRSATIDASALGGGTLTLRPAGDGGALVGELSLRPDTRPGNYGIGGSCADGKDLTGMVSAARGGSGEATAGQEESAATRSGPKPRGGMKTGAGAPPERPGTTEVLLGAALMLAAAAGGSWVLRRRHRGGGG</sequence>
<evidence type="ECO:0000313" key="4">
    <source>
        <dbReference type="EMBL" id="KIZ17969.1"/>
    </source>
</evidence>
<evidence type="ECO:0000256" key="2">
    <source>
        <dbReference type="SAM" id="Phobius"/>
    </source>
</evidence>
<evidence type="ECO:0000256" key="1">
    <source>
        <dbReference type="SAM" id="MobiDB-lite"/>
    </source>
</evidence>
<dbReference type="AlphaFoldDB" id="A0A0D7CNZ3"/>
<feature type="region of interest" description="Disordered" evidence="1">
    <location>
        <begin position="119"/>
        <end position="161"/>
    </location>
</feature>
<evidence type="ECO:0000256" key="3">
    <source>
        <dbReference type="SAM" id="SignalP"/>
    </source>
</evidence>
<dbReference type="RefSeq" id="WP_030071384.1">
    <property type="nucleotide sequence ID" value="NZ_JRKI01000014.1"/>
</dbReference>
<keyword evidence="2" id="KW-1133">Transmembrane helix</keyword>
<reference evidence="4 5" key="1">
    <citation type="submission" date="2014-09" db="EMBL/GenBank/DDBJ databases">
        <title>Draft genome sequence of Streptomyces natalensis ATCC 27448, producer of the antifungal pimaricin.</title>
        <authorList>
            <person name="Mendes M.V."/>
            <person name="Beites T."/>
            <person name="Pires S."/>
            <person name="Santos C.L."/>
            <person name="Moradas-Ferreira P."/>
        </authorList>
    </citation>
    <scope>NUCLEOTIDE SEQUENCE [LARGE SCALE GENOMIC DNA]</scope>
    <source>
        <strain evidence="4 5">ATCC 27448</strain>
    </source>
</reference>
<gene>
    <name evidence="4" type="ORF">SNA_10800</name>
</gene>
<proteinExistence type="predicted"/>
<dbReference type="EMBL" id="JRKI01000014">
    <property type="protein sequence ID" value="KIZ17969.1"/>
    <property type="molecule type" value="Genomic_DNA"/>
</dbReference>